<dbReference type="eggNOG" id="ENOG502ZTXW">
    <property type="taxonomic scope" value="Bacteria"/>
</dbReference>
<dbReference type="AlphaFoldDB" id="D6YW19"/>
<dbReference type="HOGENOM" id="CLU_983344_0_0_0"/>
<sequence>MEESIEEKIKRLKSELAVAKQAHQLWDILIEKREKLEEKIAFLRAEIEDEKNAQYQQAQKAYEEIKNRGNKKEVLDTIKQSKQTIDEKLDEYEDFSDDIITYLQNQLVSNILKKHPGQESSYRNLDNQFHQSMDLKDKLQALSTLTRDIDTLINKIVEERKRAGPFRLLQFFLGVSPYYEISQNVQGIKLLCGKALNLLHDIEEKMQDNHQAIECFEQLLGIFVKLQSFAQQRWSYGKIDKRLMPLKGTLTPLADQMEMFKKEAEKNASSQEEMLNLWIDQHS</sequence>
<dbReference type="RefSeq" id="WP_013182044.1">
    <property type="nucleotide sequence ID" value="NC_014225.1"/>
</dbReference>
<evidence type="ECO:0000256" key="1">
    <source>
        <dbReference type="SAM" id="Coils"/>
    </source>
</evidence>
<organism evidence="2 3">
    <name type="scientific">Waddlia chondrophila (strain ATCC VR-1470 / WSU 86-1044)</name>
    <dbReference type="NCBI Taxonomy" id="716544"/>
    <lineage>
        <taxon>Bacteria</taxon>
        <taxon>Pseudomonadati</taxon>
        <taxon>Chlamydiota</taxon>
        <taxon>Chlamydiia</taxon>
        <taxon>Parachlamydiales</taxon>
        <taxon>Waddliaceae</taxon>
        <taxon>Waddlia</taxon>
    </lineage>
</organism>
<accession>D6YW19</accession>
<dbReference type="Proteomes" id="UP000001505">
    <property type="component" value="Chromosome"/>
</dbReference>
<name>D6YW19_WADCW</name>
<dbReference type="KEGG" id="wch:wcw_0970"/>
<reference evidence="2 3" key="1">
    <citation type="journal article" date="2010" name="PLoS ONE">
        <title>The Waddlia genome: a window into chlamydial biology.</title>
        <authorList>
            <person name="Bertelli C."/>
            <person name="Collyn F."/>
            <person name="Croxatto A."/>
            <person name="Ruckert C."/>
            <person name="Polkinghorne A."/>
            <person name="Kebbi-Beghdadi C."/>
            <person name="Goesmann A."/>
            <person name="Vaughan L."/>
            <person name="Greub G."/>
        </authorList>
    </citation>
    <scope>NUCLEOTIDE SEQUENCE [LARGE SCALE GENOMIC DNA]</scope>
    <source>
        <strain evidence="3">ATCC VR-1470 / WSU 86-1044</strain>
    </source>
</reference>
<evidence type="ECO:0000313" key="2">
    <source>
        <dbReference type="EMBL" id="ADI38330.1"/>
    </source>
</evidence>
<dbReference type="EMBL" id="CP001928">
    <property type="protein sequence ID" value="ADI38330.1"/>
    <property type="molecule type" value="Genomic_DNA"/>
</dbReference>
<protein>
    <submittedName>
        <fullName evidence="2">Uncharacterized protein</fullName>
    </submittedName>
</protein>
<dbReference type="STRING" id="716544.wcw_0970"/>
<keyword evidence="1" id="KW-0175">Coiled coil</keyword>
<feature type="coiled-coil region" evidence="1">
    <location>
        <begin position="2"/>
        <end position="98"/>
    </location>
</feature>
<proteinExistence type="predicted"/>
<gene>
    <name evidence="2" type="ordered locus">wcw_0970</name>
</gene>
<evidence type="ECO:0000313" key="3">
    <source>
        <dbReference type="Proteomes" id="UP000001505"/>
    </source>
</evidence>
<keyword evidence="3" id="KW-1185">Reference proteome</keyword>